<dbReference type="InterPro" id="IPR014001">
    <property type="entry name" value="Helicase_ATP-bd"/>
</dbReference>
<evidence type="ECO:0000256" key="3">
    <source>
        <dbReference type="ARBA" id="ARBA00022741"/>
    </source>
</evidence>
<feature type="region of interest" description="Disordered" evidence="12">
    <location>
        <begin position="581"/>
        <end position="637"/>
    </location>
</feature>
<dbReference type="FunFam" id="3.40.50.300:FF:001456">
    <property type="entry name" value="ATP-dependent DNA helicase"/>
    <property type="match status" value="1"/>
</dbReference>
<keyword evidence="4 10" id="KW-0378">Hydrolase</keyword>
<dbReference type="InterPro" id="IPR036388">
    <property type="entry name" value="WH-like_DNA-bd_sf"/>
</dbReference>
<keyword evidence="11" id="KW-0175">Coiled coil</keyword>
<accession>A0AAW1RAG6</accession>
<comment type="catalytic activity">
    <reaction evidence="9 10">
        <text>Couples ATP hydrolysis with the unwinding of duplex DNA by translocating in the 3'-5' direction.</text>
        <dbReference type="EC" id="5.6.2.4"/>
    </reaction>
</comment>
<dbReference type="Pfam" id="PF16124">
    <property type="entry name" value="RecQ_Zn_bind"/>
    <property type="match status" value="1"/>
</dbReference>
<dbReference type="SMART" id="SM00490">
    <property type="entry name" value="HELICc"/>
    <property type="match status" value="1"/>
</dbReference>
<feature type="domain" description="Helicase ATP-binding" evidence="13">
    <location>
        <begin position="90"/>
        <end position="265"/>
    </location>
</feature>
<organism evidence="15 16">
    <name type="scientific">Elliptochloris bilobata</name>
    <dbReference type="NCBI Taxonomy" id="381761"/>
    <lineage>
        <taxon>Eukaryota</taxon>
        <taxon>Viridiplantae</taxon>
        <taxon>Chlorophyta</taxon>
        <taxon>core chlorophytes</taxon>
        <taxon>Trebouxiophyceae</taxon>
        <taxon>Trebouxiophyceae incertae sedis</taxon>
        <taxon>Elliptochloris clade</taxon>
        <taxon>Elliptochloris</taxon>
    </lineage>
</organism>
<sequence>MERDAGLNAQRELSLCDRELENVSAQVEALLQRQHELLERREQLRQCISQDARCPRSDWQTEFAWDSKSLALLRETFGLREYRPNQREVINATMTGRDVLCLLPSGGGKSLCYQLPALLETGKVSLVVSPLLSLIQDQVLALDALGIPALALTSLTPKEEVPGVYQRMDQDTALRLIYATPERVVSAKRFLSKLEKLHKEGRLARIAVDEAHCCSQWGNDFRPDYKKLGVLKQLFPEVPIIALTATATERVRTDLCSILRLSGCETFQSSVDRPNLFYEVLPKPVAAEDAAGALVAWVHQHFPVGESGIVYCLTRKDTEALAAELCQKGLPSAHYHADMDPSERMRVHYDWTQGKIQVIVATIAFGMGINKSNVRFVAHHSLSKSLENYYQESGRAGRDGAPARCVLFYRFSDVLRQAALVCMEPRWEAHLLGMTTYASDAATCRHALLCRHFGEPPPACSAGCDCCARGGAAGVQRRDVTAAARDACAALAALPAAEKRATLAQLLKAWRSKSGARAGRAESPDMCERIIAQLTHDGHLQLDFGFTAYATNCYLKCTPRASLLLQGQKEVWLELVNQPPGSAAAEAKGSSQGGTRVSRASRAPKRARQGAGNAKRPAQAAAASNEVVDLSSDDDFE</sequence>
<dbReference type="GO" id="GO:0016592">
    <property type="term" value="C:mediator complex"/>
    <property type="evidence" value="ECO:0007669"/>
    <property type="project" value="TreeGrafter"/>
</dbReference>
<dbReference type="InterPro" id="IPR032284">
    <property type="entry name" value="RecQ_Zn-bd"/>
</dbReference>
<dbReference type="PANTHER" id="PTHR13710:SF105">
    <property type="entry name" value="ATP-DEPENDENT DNA HELICASE Q1"/>
    <property type="match status" value="1"/>
</dbReference>
<feature type="coiled-coil region" evidence="11">
    <location>
        <begin position="13"/>
        <end position="40"/>
    </location>
</feature>
<comment type="subcellular location">
    <subcellularLocation>
        <location evidence="10">Nucleus</location>
    </subcellularLocation>
</comment>
<dbReference type="GO" id="GO:0005694">
    <property type="term" value="C:chromosome"/>
    <property type="evidence" value="ECO:0007669"/>
    <property type="project" value="TreeGrafter"/>
</dbReference>
<dbReference type="InterPro" id="IPR011545">
    <property type="entry name" value="DEAD/DEAH_box_helicase_dom"/>
</dbReference>
<dbReference type="GO" id="GO:0003677">
    <property type="term" value="F:DNA binding"/>
    <property type="evidence" value="ECO:0007669"/>
    <property type="project" value="UniProtKB-KW"/>
</dbReference>
<dbReference type="SUPFAM" id="SSF52540">
    <property type="entry name" value="P-loop containing nucleoside triphosphate hydrolases"/>
    <property type="match status" value="1"/>
</dbReference>
<reference evidence="15 16" key="1">
    <citation type="journal article" date="2024" name="Nat. Commun.">
        <title>Phylogenomics reveals the evolutionary origins of lichenization in chlorophyte algae.</title>
        <authorList>
            <person name="Puginier C."/>
            <person name="Libourel C."/>
            <person name="Otte J."/>
            <person name="Skaloud P."/>
            <person name="Haon M."/>
            <person name="Grisel S."/>
            <person name="Petersen M."/>
            <person name="Berrin J.G."/>
            <person name="Delaux P.M."/>
            <person name="Dal Grande F."/>
            <person name="Keller J."/>
        </authorList>
    </citation>
    <scope>NUCLEOTIDE SEQUENCE [LARGE SCALE GENOMIC DNA]</scope>
    <source>
        <strain evidence="15 16">SAG 245.80</strain>
    </source>
</reference>
<evidence type="ECO:0000256" key="12">
    <source>
        <dbReference type="SAM" id="MobiDB-lite"/>
    </source>
</evidence>
<protein>
    <recommendedName>
        <fullName evidence="10">ATP-dependent DNA helicase</fullName>
        <ecNumber evidence="10">5.6.2.4</ecNumber>
    </recommendedName>
</protein>
<dbReference type="SMART" id="SM00487">
    <property type="entry name" value="DEXDc"/>
    <property type="match status" value="1"/>
</dbReference>
<evidence type="ECO:0000256" key="6">
    <source>
        <dbReference type="ARBA" id="ARBA00022840"/>
    </source>
</evidence>
<keyword evidence="5 10" id="KW-0347">Helicase</keyword>
<dbReference type="InterPro" id="IPR004589">
    <property type="entry name" value="DNA_helicase_ATP-dep_RecQ"/>
</dbReference>
<dbReference type="GO" id="GO:0016787">
    <property type="term" value="F:hydrolase activity"/>
    <property type="evidence" value="ECO:0007669"/>
    <property type="project" value="UniProtKB-KW"/>
</dbReference>
<dbReference type="InterPro" id="IPR001650">
    <property type="entry name" value="Helicase_C-like"/>
</dbReference>
<evidence type="ECO:0000313" key="15">
    <source>
        <dbReference type="EMBL" id="KAK9830588.1"/>
    </source>
</evidence>
<keyword evidence="16" id="KW-1185">Reference proteome</keyword>
<keyword evidence="8" id="KW-0413">Isomerase</keyword>
<evidence type="ECO:0000256" key="8">
    <source>
        <dbReference type="ARBA" id="ARBA00023235"/>
    </source>
</evidence>
<feature type="domain" description="Helicase C-terminal" evidence="14">
    <location>
        <begin position="297"/>
        <end position="438"/>
    </location>
</feature>
<dbReference type="GO" id="GO:0000724">
    <property type="term" value="P:double-strand break repair via homologous recombination"/>
    <property type="evidence" value="ECO:0007669"/>
    <property type="project" value="TreeGrafter"/>
</dbReference>
<name>A0AAW1RAG6_9CHLO</name>
<dbReference type="AlphaFoldDB" id="A0AAW1RAG6"/>
<dbReference type="InterPro" id="IPR027417">
    <property type="entry name" value="P-loop_NTPase"/>
</dbReference>
<proteinExistence type="inferred from homology"/>
<dbReference type="FunFam" id="3.40.50.300:FF:000296">
    <property type="entry name" value="ATP-dependent DNA helicase RecQ"/>
    <property type="match status" value="1"/>
</dbReference>
<evidence type="ECO:0000256" key="4">
    <source>
        <dbReference type="ARBA" id="ARBA00022801"/>
    </source>
</evidence>
<dbReference type="GO" id="GO:0005737">
    <property type="term" value="C:cytoplasm"/>
    <property type="evidence" value="ECO:0007669"/>
    <property type="project" value="TreeGrafter"/>
</dbReference>
<dbReference type="GO" id="GO:0043138">
    <property type="term" value="F:3'-5' DNA helicase activity"/>
    <property type="evidence" value="ECO:0007669"/>
    <property type="project" value="UniProtKB-EC"/>
</dbReference>
<comment type="catalytic activity">
    <reaction evidence="10">
        <text>ATP + H2O = ADP + phosphate + H(+)</text>
        <dbReference type="Rhea" id="RHEA:13065"/>
        <dbReference type="ChEBI" id="CHEBI:15377"/>
        <dbReference type="ChEBI" id="CHEBI:15378"/>
        <dbReference type="ChEBI" id="CHEBI:30616"/>
        <dbReference type="ChEBI" id="CHEBI:43474"/>
        <dbReference type="ChEBI" id="CHEBI:456216"/>
    </reaction>
</comment>
<dbReference type="GO" id="GO:0046872">
    <property type="term" value="F:metal ion binding"/>
    <property type="evidence" value="ECO:0007669"/>
    <property type="project" value="UniProtKB-KW"/>
</dbReference>
<dbReference type="Pfam" id="PF00270">
    <property type="entry name" value="DEAD"/>
    <property type="match status" value="1"/>
</dbReference>
<evidence type="ECO:0000313" key="16">
    <source>
        <dbReference type="Proteomes" id="UP001445335"/>
    </source>
</evidence>
<dbReference type="CDD" id="cd18794">
    <property type="entry name" value="SF2_C_RecQ"/>
    <property type="match status" value="1"/>
</dbReference>
<dbReference type="Pfam" id="PF00271">
    <property type="entry name" value="Helicase_C"/>
    <property type="match status" value="1"/>
</dbReference>
<evidence type="ECO:0000256" key="5">
    <source>
        <dbReference type="ARBA" id="ARBA00022806"/>
    </source>
</evidence>
<evidence type="ECO:0000256" key="10">
    <source>
        <dbReference type="RuleBase" id="RU364117"/>
    </source>
</evidence>
<dbReference type="Gene3D" id="3.40.50.300">
    <property type="entry name" value="P-loop containing nucleotide triphosphate hydrolases"/>
    <property type="match status" value="2"/>
</dbReference>
<evidence type="ECO:0000256" key="9">
    <source>
        <dbReference type="ARBA" id="ARBA00034617"/>
    </source>
</evidence>
<dbReference type="GO" id="GO:0009378">
    <property type="term" value="F:four-way junction helicase activity"/>
    <property type="evidence" value="ECO:0007669"/>
    <property type="project" value="TreeGrafter"/>
</dbReference>
<gene>
    <name evidence="15" type="ORF">WJX81_002230</name>
</gene>
<keyword evidence="10" id="KW-0539">Nucleus</keyword>
<evidence type="ECO:0000256" key="11">
    <source>
        <dbReference type="SAM" id="Coils"/>
    </source>
</evidence>
<comment type="caution">
    <text evidence="15">The sequence shown here is derived from an EMBL/GenBank/DDBJ whole genome shotgun (WGS) entry which is preliminary data.</text>
</comment>
<evidence type="ECO:0000256" key="1">
    <source>
        <dbReference type="ARBA" id="ARBA00005446"/>
    </source>
</evidence>
<dbReference type="GO" id="GO:0005524">
    <property type="term" value="F:ATP binding"/>
    <property type="evidence" value="ECO:0007669"/>
    <property type="project" value="UniProtKB-KW"/>
</dbReference>
<dbReference type="PANTHER" id="PTHR13710">
    <property type="entry name" value="DNA HELICASE RECQ FAMILY MEMBER"/>
    <property type="match status" value="1"/>
</dbReference>
<dbReference type="NCBIfam" id="TIGR00614">
    <property type="entry name" value="recQ_fam"/>
    <property type="match status" value="1"/>
</dbReference>
<keyword evidence="7" id="KW-0238">DNA-binding</keyword>
<dbReference type="Proteomes" id="UP001445335">
    <property type="component" value="Unassembled WGS sequence"/>
</dbReference>
<evidence type="ECO:0000259" key="14">
    <source>
        <dbReference type="PROSITE" id="PS51194"/>
    </source>
</evidence>
<keyword evidence="3 10" id="KW-0547">Nucleotide-binding</keyword>
<dbReference type="Gene3D" id="1.10.10.10">
    <property type="entry name" value="Winged helix-like DNA-binding domain superfamily/Winged helix DNA-binding domain"/>
    <property type="match status" value="1"/>
</dbReference>
<comment type="similarity">
    <text evidence="1 10">Belongs to the helicase family. RecQ subfamily.</text>
</comment>
<dbReference type="PROSITE" id="PS51192">
    <property type="entry name" value="HELICASE_ATP_BIND_1"/>
    <property type="match status" value="1"/>
</dbReference>
<evidence type="ECO:0000256" key="7">
    <source>
        <dbReference type="ARBA" id="ARBA00023125"/>
    </source>
</evidence>
<dbReference type="PROSITE" id="PS51194">
    <property type="entry name" value="HELICASE_CTER"/>
    <property type="match status" value="1"/>
</dbReference>
<evidence type="ECO:0000256" key="2">
    <source>
        <dbReference type="ARBA" id="ARBA00022723"/>
    </source>
</evidence>
<keyword evidence="2" id="KW-0479">Metal-binding</keyword>
<dbReference type="EMBL" id="JALJOU010000050">
    <property type="protein sequence ID" value="KAK9830588.1"/>
    <property type="molecule type" value="Genomic_DNA"/>
</dbReference>
<dbReference type="EC" id="5.6.2.4" evidence="10"/>
<keyword evidence="6 10" id="KW-0067">ATP-binding</keyword>
<evidence type="ECO:0000259" key="13">
    <source>
        <dbReference type="PROSITE" id="PS51192"/>
    </source>
</evidence>